<protein>
    <recommendedName>
        <fullName evidence="3">XRE family transcriptional regulator</fullName>
    </recommendedName>
</protein>
<proteinExistence type="predicted"/>
<organism evidence="1 2">
    <name type="scientific">Methylobacterium longum</name>
    <dbReference type="NCBI Taxonomy" id="767694"/>
    <lineage>
        <taxon>Bacteria</taxon>
        <taxon>Pseudomonadati</taxon>
        <taxon>Pseudomonadota</taxon>
        <taxon>Alphaproteobacteria</taxon>
        <taxon>Hyphomicrobiales</taxon>
        <taxon>Methylobacteriaceae</taxon>
        <taxon>Methylobacterium</taxon>
    </lineage>
</organism>
<dbReference type="SUPFAM" id="SSF47413">
    <property type="entry name" value="lambda repressor-like DNA-binding domains"/>
    <property type="match status" value="1"/>
</dbReference>
<sequence>MVELEEQRRFLLINLAAHAALARRRLCLSAPDAARLVGLTPQILENLESGESCELPFSALLYLALTLGLNDLGMPLPQPPGRHWSGS</sequence>
<evidence type="ECO:0008006" key="3">
    <source>
        <dbReference type="Google" id="ProtNLM"/>
    </source>
</evidence>
<comment type="caution">
    <text evidence="1">The sequence shown here is derived from an EMBL/GenBank/DDBJ whole genome shotgun (WGS) entry which is preliminary data.</text>
</comment>
<evidence type="ECO:0000313" key="2">
    <source>
        <dbReference type="Proteomes" id="UP001244297"/>
    </source>
</evidence>
<dbReference type="InterPro" id="IPR010982">
    <property type="entry name" value="Lambda_DNA-bd_dom_sf"/>
</dbReference>
<keyword evidence="2" id="KW-1185">Reference proteome</keyword>
<dbReference type="RefSeq" id="WP_238290991.1">
    <property type="nucleotide sequence ID" value="NZ_BPQS01000030.1"/>
</dbReference>
<accession>A0ABT8AKE4</accession>
<dbReference type="Proteomes" id="UP001244297">
    <property type="component" value="Unassembled WGS sequence"/>
</dbReference>
<dbReference type="EMBL" id="JAUFPT010000008">
    <property type="protein sequence ID" value="MDN3569849.1"/>
    <property type="molecule type" value="Genomic_DNA"/>
</dbReference>
<evidence type="ECO:0000313" key="1">
    <source>
        <dbReference type="EMBL" id="MDN3569849.1"/>
    </source>
</evidence>
<reference evidence="2" key="1">
    <citation type="journal article" date="2019" name="Int. J. Syst. Evol. Microbiol.">
        <title>The Global Catalogue of Microorganisms (GCM) 10K type strain sequencing project: providing services to taxonomists for standard genome sequencing and annotation.</title>
        <authorList>
            <consortium name="The Broad Institute Genomics Platform"/>
            <consortium name="The Broad Institute Genome Sequencing Center for Infectious Disease"/>
            <person name="Wu L."/>
            <person name="Ma J."/>
        </authorList>
    </citation>
    <scope>NUCLEOTIDE SEQUENCE [LARGE SCALE GENOMIC DNA]</scope>
    <source>
        <strain evidence="2">CECT 7806</strain>
    </source>
</reference>
<gene>
    <name evidence="1" type="ORF">QWZ18_04310</name>
</gene>
<name>A0ABT8AKE4_9HYPH</name>